<name>A0AA39CED8_9EURO</name>
<feature type="region of interest" description="Disordered" evidence="5">
    <location>
        <begin position="144"/>
        <end position="172"/>
    </location>
</feature>
<accession>A0AA39CED8</accession>
<dbReference type="GO" id="GO:0016567">
    <property type="term" value="P:protein ubiquitination"/>
    <property type="evidence" value="ECO:0007669"/>
    <property type="project" value="InterPro"/>
</dbReference>
<feature type="domain" description="IBR" evidence="6">
    <location>
        <begin position="250"/>
        <end position="301"/>
    </location>
</feature>
<gene>
    <name evidence="7" type="ORF">H2200_010586</name>
</gene>
<keyword evidence="4" id="KW-0862">Zinc</keyword>
<dbReference type="InterPro" id="IPR002867">
    <property type="entry name" value="IBR_dom"/>
</dbReference>
<keyword evidence="1" id="KW-0479">Metal-binding</keyword>
<sequence>MAEDAAPFDNIDSETASLILQLQLADVQELRDRSKDKQRHGELTDDQVALSLLEQDLERVRCVISDRQMTQSIADAVRTDAEAIAGVVQEEEVACEDHTLAHRLNGSDVTSAVRLQSDALNEQVLARLAGQYISEDMGHELFDGTRAGRTRDSAETTQAESSAEAAHRGGRNPDPRRLQCVACSENKAYLDVIEVVCGHAYCIPCLQELIDLATKDETLFPPRCCKEPFNMSEVGLFLTKELRDQFDHAKVEFGTRDRTYCSETNCSAFILPDRIEQDTATCPKCLTATCVICKQGAHGGDCPDDPALRETLDLALQNVDAARNSAMSVVVDGKSADASSGTRIDCSLEPMSW</sequence>
<dbReference type="InterPro" id="IPR017907">
    <property type="entry name" value="Znf_RING_CS"/>
</dbReference>
<evidence type="ECO:0000259" key="6">
    <source>
        <dbReference type="Pfam" id="PF01485"/>
    </source>
</evidence>
<dbReference type="InterPro" id="IPR031127">
    <property type="entry name" value="E3_UB_ligase_RBR"/>
</dbReference>
<dbReference type="EMBL" id="JAPDRK010000017">
    <property type="protein sequence ID" value="KAJ9605196.1"/>
    <property type="molecule type" value="Genomic_DNA"/>
</dbReference>
<dbReference type="CDD" id="cd20335">
    <property type="entry name" value="BRcat_RBR"/>
    <property type="match status" value="1"/>
</dbReference>
<keyword evidence="2" id="KW-0863">Zinc-finger</keyword>
<proteinExistence type="predicted"/>
<dbReference type="InterPro" id="IPR013083">
    <property type="entry name" value="Znf_RING/FYVE/PHD"/>
</dbReference>
<dbReference type="Pfam" id="PF01485">
    <property type="entry name" value="IBR"/>
    <property type="match status" value="1"/>
</dbReference>
<evidence type="ECO:0000313" key="7">
    <source>
        <dbReference type="EMBL" id="KAJ9605196.1"/>
    </source>
</evidence>
<keyword evidence="3" id="KW-0833">Ubl conjugation pathway</keyword>
<dbReference type="SUPFAM" id="SSF57850">
    <property type="entry name" value="RING/U-box"/>
    <property type="match status" value="1"/>
</dbReference>
<comment type="caution">
    <text evidence="7">The sequence shown here is derived from an EMBL/GenBank/DDBJ whole genome shotgun (WGS) entry which is preliminary data.</text>
</comment>
<protein>
    <recommendedName>
        <fullName evidence="6">IBR domain-containing protein</fullName>
    </recommendedName>
</protein>
<dbReference type="GO" id="GO:0004842">
    <property type="term" value="F:ubiquitin-protein transferase activity"/>
    <property type="evidence" value="ECO:0007669"/>
    <property type="project" value="InterPro"/>
</dbReference>
<evidence type="ECO:0000313" key="8">
    <source>
        <dbReference type="Proteomes" id="UP001172673"/>
    </source>
</evidence>
<evidence type="ECO:0000256" key="2">
    <source>
        <dbReference type="ARBA" id="ARBA00022771"/>
    </source>
</evidence>
<dbReference type="AlphaFoldDB" id="A0AA39CED8"/>
<dbReference type="GO" id="GO:0008270">
    <property type="term" value="F:zinc ion binding"/>
    <property type="evidence" value="ECO:0007669"/>
    <property type="project" value="UniProtKB-KW"/>
</dbReference>
<organism evidence="7 8">
    <name type="scientific">Cladophialophora chaetospira</name>
    <dbReference type="NCBI Taxonomy" id="386627"/>
    <lineage>
        <taxon>Eukaryota</taxon>
        <taxon>Fungi</taxon>
        <taxon>Dikarya</taxon>
        <taxon>Ascomycota</taxon>
        <taxon>Pezizomycotina</taxon>
        <taxon>Eurotiomycetes</taxon>
        <taxon>Chaetothyriomycetidae</taxon>
        <taxon>Chaetothyriales</taxon>
        <taxon>Herpotrichiellaceae</taxon>
        <taxon>Cladophialophora</taxon>
    </lineage>
</organism>
<evidence type="ECO:0000256" key="1">
    <source>
        <dbReference type="ARBA" id="ARBA00022723"/>
    </source>
</evidence>
<feature type="compositionally biased region" description="Low complexity" evidence="5">
    <location>
        <begin position="155"/>
        <end position="164"/>
    </location>
</feature>
<keyword evidence="8" id="KW-1185">Reference proteome</keyword>
<evidence type="ECO:0000256" key="3">
    <source>
        <dbReference type="ARBA" id="ARBA00022786"/>
    </source>
</evidence>
<reference evidence="7" key="1">
    <citation type="submission" date="2022-10" db="EMBL/GenBank/DDBJ databases">
        <title>Culturing micro-colonial fungi from biological soil crusts in the Mojave desert and describing Neophaeococcomyces mojavensis, and introducing the new genera and species Taxawa tesnikishii.</title>
        <authorList>
            <person name="Kurbessoian T."/>
            <person name="Stajich J.E."/>
        </authorList>
    </citation>
    <scope>NUCLEOTIDE SEQUENCE</scope>
    <source>
        <strain evidence="7">TK_41</strain>
    </source>
</reference>
<dbReference type="PROSITE" id="PS00518">
    <property type="entry name" value="ZF_RING_1"/>
    <property type="match status" value="1"/>
</dbReference>
<dbReference type="Proteomes" id="UP001172673">
    <property type="component" value="Unassembled WGS sequence"/>
</dbReference>
<evidence type="ECO:0000256" key="4">
    <source>
        <dbReference type="ARBA" id="ARBA00022833"/>
    </source>
</evidence>
<dbReference type="PANTHER" id="PTHR11685">
    <property type="entry name" value="RBR FAMILY RING FINGER AND IBR DOMAIN-CONTAINING"/>
    <property type="match status" value="1"/>
</dbReference>
<dbReference type="Gene3D" id="3.30.40.10">
    <property type="entry name" value="Zinc/RING finger domain, C3HC4 (zinc finger)"/>
    <property type="match status" value="1"/>
</dbReference>
<evidence type="ECO:0000256" key="5">
    <source>
        <dbReference type="SAM" id="MobiDB-lite"/>
    </source>
</evidence>